<dbReference type="AlphaFoldDB" id="A0A1J0RBG4"/>
<keyword evidence="3" id="KW-1003">Cell membrane</keyword>
<feature type="domain" description="Trypanosome variant surface glycoprotein B-type N-terminal" evidence="11">
    <location>
        <begin position="85"/>
        <end position="354"/>
    </location>
</feature>
<comment type="subcellular location">
    <subcellularLocation>
        <location evidence="2">Cell membrane</location>
        <topology evidence="2">Lipid-anchor</topology>
        <topology evidence="2">GPI-anchor</topology>
    </subcellularLocation>
</comment>
<keyword evidence="8" id="KW-0449">Lipoprotein</keyword>
<dbReference type="VEuPathDB" id="TriTrypDB:Tb427_000406100"/>
<reference evidence="12" key="1">
    <citation type="submission" date="2016-08" db="EMBL/GenBank/DDBJ databases">
        <title>VSG repertoire of Trypanosoma brucei EATRO 1125.</title>
        <authorList>
            <person name="Cross G.A."/>
        </authorList>
    </citation>
    <scope>NUCLEOTIDE SEQUENCE</scope>
    <source>
        <strain evidence="12">EATRO 1125</strain>
    </source>
</reference>
<comment type="function">
    <text evidence="1">VSG forms a coat on the surface of the parasite. The trypanosome evades the immune response of the host by expressing a series of antigenically distinct VSGs from an estimated 1000 VSG genes.</text>
</comment>
<organism evidence="12">
    <name type="scientific">Trypanosoma brucei</name>
    <dbReference type="NCBI Taxonomy" id="5691"/>
    <lineage>
        <taxon>Eukaryota</taxon>
        <taxon>Discoba</taxon>
        <taxon>Euglenozoa</taxon>
        <taxon>Kinetoplastea</taxon>
        <taxon>Metakinetoplastina</taxon>
        <taxon>Trypanosomatida</taxon>
        <taxon>Trypanosomatidae</taxon>
        <taxon>Trypanosoma</taxon>
    </lineage>
</organism>
<keyword evidence="4" id="KW-0336">GPI-anchor</keyword>
<evidence type="ECO:0000256" key="9">
    <source>
        <dbReference type="SAM" id="MobiDB-lite"/>
    </source>
</evidence>
<evidence type="ECO:0000256" key="8">
    <source>
        <dbReference type="ARBA" id="ARBA00023288"/>
    </source>
</evidence>
<dbReference type="EMBL" id="KX701188">
    <property type="protein sequence ID" value="APD75144.1"/>
    <property type="molecule type" value="Genomic_DNA"/>
</dbReference>
<dbReference type="GO" id="GO:0098552">
    <property type="term" value="C:side of membrane"/>
    <property type="evidence" value="ECO:0007669"/>
    <property type="project" value="UniProtKB-KW"/>
</dbReference>
<evidence type="ECO:0000256" key="1">
    <source>
        <dbReference type="ARBA" id="ARBA00002523"/>
    </source>
</evidence>
<evidence type="ECO:0000256" key="3">
    <source>
        <dbReference type="ARBA" id="ARBA00022475"/>
    </source>
</evidence>
<evidence type="ECO:0000259" key="11">
    <source>
        <dbReference type="Pfam" id="PF13206"/>
    </source>
</evidence>
<evidence type="ECO:0000256" key="10">
    <source>
        <dbReference type="SAM" id="SignalP"/>
    </source>
</evidence>
<feature type="chain" id="PRO_5012272355" evidence="10">
    <location>
        <begin position="26"/>
        <end position="421"/>
    </location>
</feature>
<accession>A0A1J0RBG4</accession>
<keyword evidence="5 10" id="KW-0732">Signal</keyword>
<feature type="region of interest" description="Disordered" evidence="9">
    <location>
        <begin position="391"/>
        <end position="421"/>
    </location>
</feature>
<proteinExistence type="predicted"/>
<protein>
    <submittedName>
        <fullName evidence="12">Variant surface glycoprotein 1125.4960</fullName>
    </submittedName>
</protein>
<feature type="signal peptide" evidence="10">
    <location>
        <begin position="1"/>
        <end position="25"/>
    </location>
</feature>
<dbReference type="Pfam" id="PF13206">
    <property type="entry name" value="VSG_B"/>
    <property type="match status" value="1"/>
</dbReference>
<feature type="compositionally biased region" description="Basic and acidic residues" evidence="9">
    <location>
        <begin position="392"/>
        <end position="421"/>
    </location>
</feature>
<dbReference type="InterPro" id="IPR025932">
    <property type="entry name" value="Trypano_VSG_B_N_dom"/>
</dbReference>
<evidence type="ECO:0000256" key="6">
    <source>
        <dbReference type="ARBA" id="ARBA00023136"/>
    </source>
</evidence>
<keyword evidence="6" id="KW-0472">Membrane</keyword>
<keyword evidence="7" id="KW-0325">Glycoprotein</keyword>
<evidence type="ECO:0000256" key="4">
    <source>
        <dbReference type="ARBA" id="ARBA00022622"/>
    </source>
</evidence>
<evidence type="ECO:0000313" key="12">
    <source>
        <dbReference type="EMBL" id="APD75144.1"/>
    </source>
</evidence>
<sequence length="421" mass="45079">MGQTKWHQLHFLASALLLTVQGSLAARGTKGDNTAEFNTLGELARQAEKGFAKRTAPGSDELTTIFNSILAASLLAGSNTTELQKAIEERKYGITADKKALPQGPIFQYFSSKINRIMEEAKKIHETAVAAISSYSATVETANAHLNSALYGQAKKKQANDKSPTYFNNGDQGKLFGDAPAATKNCGGPHNTQPDAAPNVGKTLIKDIMFLRVAGSSGSTNPCTGVAEGTLGSILASAEPTAAKTKWTALMAKCPPKAAHTTCESLETALKTFTSKLGVQGWEVNANQDDTRFFLGYSHTSITGCTGANSQICVNYNPLLAGEAPKPIRWMAEIESVIAVMENNNDAFSVQAAVTTLKTLNLTIWEIYLSAFRSPVPTVPPAAAGTQAAITKENDYNKHQSKDNCKDPCKWKENPTDKTKK</sequence>
<evidence type="ECO:0000256" key="5">
    <source>
        <dbReference type="ARBA" id="ARBA00022729"/>
    </source>
</evidence>
<name>A0A1J0RBG4_9TRYP</name>
<evidence type="ECO:0000256" key="7">
    <source>
        <dbReference type="ARBA" id="ARBA00023180"/>
    </source>
</evidence>
<evidence type="ECO:0000256" key="2">
    <source>
        <dbReference type="ARBA" id="ARBA00004609"/>
    </source>
</evidence>
<dbReference type="GO" id="GO:0005886">
    <property type="term" value="C:plasma membrane"/>
    <property type="evidence" value="ECO:0007669"/>
    <property type="project" value="UniProtKB-SubCell"/>
</dbReference>